<dbReference type="RefSeq" id="WP_238746025.1">
    <property type="nucleotide sequence ID" value="NZ_JAKOOW010000014.1"/>
</dbReference>
<evidence type="ECO:0000313" key="1">
    <source>
        <dbReference type="EMBL" id="MCG6503568.1"/>
    </source>
</evidence>
<name>A0ABS9NML5_9NEIS</name>
<gene>
    <name evidence="1" type="ORF">MB824_03530</name>
</gene>
<protein>
    <submittedName>
        <fullName evidence="1">CoA biosynthesis protein CoaBC</fullName>
    </submittedName>
</protein>
<evidence type="ECO:0000313" key="2">
    <source>
        <dbReference type="Proteomes" id="UP001298424"/>
    </source>
</evidence>
<dbReference type="EMBL" id="JAKOOW010000014">
    <property type="protein sequence ID" value="MCG6503568.1"/>
    <property type="molecule type" value="Genomic_DNA"/>
</dbReference>
<reference evidence="1 2" key="1">
    <citation type="submission" date="2022-02" db="EMBL/GenBank/DDBJ databases">
        <title>Genome sequence data of Kingella unionensis sp. nov. strain CICC 24913 (CCUG 75125).</title>
        <authorList>
            <person name="Xiao M."/>
        </authorList>
    </citation>
    <scope>NUCLEOTIDE SEQUENCE [LARGE SCALE GENOMIC DNA]</scope>
    <source>
        <strain evidence="1 2">CICC 24913</strain>
    </source>
</reference>
<organism evidence="1 2">
    <name type="scientific">Kingella pumchi</name>
    <dbReference type="NCBI Taxonomy" id="2779506"/>
    <lineage>
        <taxon>Bacteria</taxon>
        <taxon>Pseudomonadati</taxon>
        <taxon>Pseudomonadota</taxon>
        <taxon>Betaproteobacteria</taxon>
        <taxon>Neisseriales</taxon>
        <taxon>Neisseriaceae</taxon>
        <taxon>Kingella</taxon>
    </lineage>
</organism>
<comment type="caution">
    <text evidence="1">The sequence shown here is derived from an EMBL/GenBank/DDBJ whole genome shotgun (WGS) entry which is preliminary data.</text>
</comment>
<dbReference type="Proteomes" id="UP001298424">
    <property type="component" value="Unassembled WGS sequence"/>
</dbReference>
<proteinExistence type="predicted"/>
<sequence length="163" mass="17830">MSHRKNILFTVSDSTPLAELYRRLSQGIDIIEAHTAFAHKRALPTVRQAISHLRRFVAGELGTDEGAKLWFKKLTKLAEEVGDMTPAQSAYILAAAEVAHAASHMGHVNMALSRGGRTRADAEYVKLQTAYVNFAFKGVDEFLALADSSLKPNFAFNDEAVAA</sequence>
<keyword evidence="2" id="KW-1185">Reference proteome</keyword>
<accession>A0ABS9NML5</accession>